<dbReference type="Proteomes" id="UP001059401">
    <property type="component" value="Chromosome"/>
</dbReference>
<protein>
    <submittedName>
        <fullName evidence="2">Uncharacterized protein</fullName>
    </submittedName>
</protein>
<accession>A0ABY5HTU2</accession>
<feature type="coiled-coil region" evidence="1">
    <location>
        <begin position="340"/>
        <end position="421"/>
    </location>
</feature>
<name>A0ABY5HTU2_9SPIR</name>
<sequence>MARRERITTINISPYEIAKANDINYGFQSIIENIALITNLAVQSERDFIIGGGIEPGQGLNVIVKPFIAFCKDTGMLYCKSVNTKVEFYKSSSINDRIDVITVSGEGWDVFQKERRAKWYVTQNAPTGNEDNDSLVFGEFDKRQSPKIEIEAIQGMDNSELAKNTGPGQIKIAEVRIKAGREILDNSDVHFVSAMLDGEQNKEWTSEKSSTFYIVPIVQTLQRFFKIHNPDGSLKDNVVNKNNLNLSLGDAITSNDLAIGEKIEKRAEELNAATGQYSPVVPIAGNKKLEFKILESTKIKKVFDIVVDSLIYIWKTFIESDKHVLSLSKKYTDNETTELNQEFTNKLNTEIEERKEADREEAHLREEADNIEREERIEAIKTEKEAREAADNIEREERIEAIKTEKEAREAADNIEREERIEGDRANAELAKKAISLSAPVGSAFLLYDEKKHKTFLKADGSTFEPDKYPEFYVYWKENLAFFGTDETGKPYLPLIEKYDESSLGEIAFFIGSEYHHGFLEANGRPFSPYVYEEFYEKYWKKYYSGLGKDIETGWPLRPKIENTSGIAKTKVYIRVLPQEKNEFTYPFIKTGEEI</sequence>
<keyword evidence="3" id="KW-1185">Reference proteome</keyword>
<organism evidence="2 3">
    <name type="scientific">Treponema putidum</name>
    <dbReference type="NCBI Taxonomy" id="221027"/>
    <lineage>
        <taxon>Bacteria</taxon>
        <taxon>Pseudomonadati</taxon>
        <taxon>Spirochaetota</taxon>
        <taxon>Spirochaetia</taxon>
        <taxon>Spirochaetales</taxon>
        <taxon>Treponemataceae</taxon>
        <taxon>Treponema</taxon>
    </lineage>
</organism>
<gene>
    <name evidence="2" type="ORF">E4N76_00645</name>
</gene>
<dbReference type="RefSeq" id="WP_255805683.1">
    <property type="nucleotide sequence ID" value="NZ_CP038802.1"/>
</dbReference>
<reference evidence="2" key="1">
    <citation type="submission" date="2019-04" db="EMBL/GenBank/DDBJ databases">
        <title>Whole genome sequencing of oral phylogroup 2 treponemes.</title>
        <authorList>
            <person name="Chan Y."/>
            <person name="Zeng H.H."/>
            <person name="Yu X.L."/>
            <person name="Leung W.K."/>
            <person name="Watt R.M."/>
        </authorList>
    </citation>
    <scope>NUCLEOTIDE SEQUENCE</scope>
    <source>
        <strain evidence="2">OMZ 847</strain>
    </source>
</reference>
<evidence type="ECO:0000313" key="3">
    <source>
        <dbReference type="Proteomes" id="UP001059401"/>
    </source>
</evidence>
<evidence type="ECO:0000313" key="2">
    <source>
        <dbReference type="EMBL" id="UTY27658.1"/>
    </source>
</evidence>
<dbReference type="EMBL" id="CP038802">
    <property type="protein sequence ID" value="UTY27658.1"/>
    <property type="molecule type" value="Genomic_DNA"/>
</dbReference>
<proteinExistence type="predicted"/>
<evidence type="ECO:0000256" key="1">
    <source>
        <dbReference type="SAM" id="Coils"/>
    </source>
</evidence>
<keyword evidence="1" id="KW-0175">Coiled coil</keyword>